<feature type="non-terminal residue" evidence="2">
    <location>
        <position position="1"/>
    </location>
</feature>
<name>A0AAV5UGR3_9BILA</name>
<gene>
    <name evidence="2" type="ORF">PENTCL1PPCAC_27644</name>
</gene>
<organism evidence="2 3">
    <name type="scientific">Pristionchus entomophagus</name>
    <dbReference type="NCBI Taxonomy" id="358040"/>
    <lineage>
        <taxon>Eukaryota</taxon>
        <taxon>Metazoa</taxon>
        <taxon>Ecdysozoa</taxon>
        <taxon>Nematoda</taxon>
        <taxon>Chromadorea</taxon>
        <taxon>Rhabditida</taxon>
        <taxon>Rhabditina</taxon>
        <taxon>Diplogasteromorpha</taxon>
        <taxon>Diplogasteroidea</taxon>
        <taxon>Neodiplogasteridae</taxon>
        <taxon>Pristionchus</taxon>
    </lineage>
</organism>
<feature type="non-terminal residue" evidence="2">
    <location>
        <position position="80"/>
    </location>
</feature>
<evidence type="ECO:0000256" key="1">
    <source>
        <dbReference type="SAM" id="SignalP"/>
    </source>
</evidence>
<dbReference type="Proteomes" id="UP001432027">
    <property type="component" value="Unassembled WGS sequence"/>
</dbReference>
<dbReference type="EMBL" id="BTSX01000006">
    <property type="protein sequence ID" value="GMT05470.1"/>
    <property type="molecule type" value="Genomic_DNA"/>
</dbReference>
<sequence>SLHHCLLASMHWSLSRSSLSVYALLLPSHRSPYSPLSHSIRFSPYWEFFPSHPARTETSIVATCWRFPSNSRPTSLRTFA</sequence>
<evidence type="ECO:0008006" key="4">
    <source>
        <dbReference type="Google" id="ProtNLM"/>
    </source>
</evidence>
<proteinExistence type="predicted"/>
<feature type="chain" id="PRO_5043887737" description="Secreted protein" evidence="1">
    <location>
        <begin position="18"/>
        <end position="80"/>
    </location>
</feature>
<keyword evidence="3" id="KW-1185">Reference proteome</keyword>
<reference evidence="2" key="1">
    <citation type="submission" date="2023-10" db="EMBL/GenBank/DDBJ databases">
        <title>Genome assembly of Pristionchus species.</title>
        <authorList>
            <person name="Yoshida K."/>
            <person name="Sommer R.J."/>
        </authorList>
    </citation>
    <scope>NUCLEOTIDE SEQUENCE</scope>
    <source>
        <strain evidence="2">RS0144</strain>
    </source>
</reference>
<evidence type="ECO:0000313" key="3">
    <source>
        <dbReference type="Proteomes" id="UP001432027"/>
    </source>
</evidence>
<accession>A0AAV5UGR3</accession>
<dbReference type="AlphaFoldDB" id="A0AAV5UGR3"/>
<comment type="caution">
    <text evidence="2">The sequence shown here is derived from an EMBL/GenBank/DDBJ whole genome shotgun (WGS) entry which is preliminary data.</text>
</comment>
<keyword evidence="1" id="KW-0732">Signal</keyword>
<protein>
    <recommendedName>
        <fullName evidence="4">Secreted protein</fullName>
    </recommendedName>
</protein>
<feature type="signal peptide" evidence="1">
    <location>
        <begin position="1"/>
        <end position="17"/>
    </location>
</feature>
<evidence type="ECO:0000313" key="2">
    <source>
        <dbReference type="EMBL" id="GMT05470.1"/>
    </source>
</evidence>